<accession>A0A5K7XLX9</accession>
<dbReference type="Gene3D" id="1.20.5.320">
    <property type="entry name" value="6-Phosphogluconate Dehydrogenase, domain 3"/>
    <property type="match status" value="1"/>
</dbReference>
<keyword evidence="3" id="KW-1185">Reference proteome</keyword>
<dbReference type="KEGG" id="lpav:PLANPX_5155"/>
<reference evidence="3" key="1">
    <citation type="submission" date="2019-10" db="EMBL/GenBank/DDBJ databases">
        <title>Lacipirellula parvula gen. nov., sp. nov., representing a lineage of planctomycetes widespread in freshwater anoxic habitats, and description of the family Lacipirellulaceae.</title>
        <authorList>
            <person name="Dedysh S.N."/>
            <person name="Kulichevskaya I.S."/>
            <person name="Beletsky A.V."/>
            <person name="Rakitin A.L."/>
            <person name="Mardanov A.V."/>
            <person name="Ivanova A.A."/>
            <person name="Saltykova V.X."/>
            <person name="Rijpstra W.I.C."/>
            <person name="Sinninghe Damste J.S."/>
            <person name="Ravin N.V."/>
        </authorList>
    </citation>
    <scope>NUCLEOTIDE SEQUENCE [LARGE SCALE GENOMIC DNA]</scope>
    <source>
        <strain evidence="3">PX69</strain>
    </source>
</reference>
<dbReference type="Proteomes" id="UP000326837">
    <property type="component" value="Chromosome"/>
</dbReference>
<dbReference type="EMBL" id="AP021861">
    <property type="protein sequence ID" value="BBO35543.1"/>
    <property type="molecule type" value="Genomic_DNA"/>
</dbReference>
<evidence type="ECO:0000256" key="1">
    <source>
        <dbReference type="SAM" id="MobiDB-lite"/>
    </source>
</evidence>
<sequence length="376" mass="39856">MKRRFRFVGEYRDGMPLTIGDIYKRDGVAWIVTAGGPRPAAVAPDPSDRGPIGPAGADGRDGAPGPAGIDGVGWRFKGAWRSNAEYVPNDVVSFEGETWLVVKAVTKSRPDASRSFSLVARAGRDGKDGSNSHSTTRIVRENTSSSDIELAFLEDVHAGQPVYLEENDSCGVTNTLSHWRSKTLIGFAVNDTIGGSRGLVRTAGLIVVPQTLSPGWNYFLSGRGGLCTSGEGVSVVVHAGVAVRSDTLLIRPEVLHYTRDVLTANGSGPKGAPVYLSGPDSVDLASMPNDWQVVGVLTEEASGTATFAAIADVVQSDWSAVLEDESTTLTPNQRYYLSETPGRIATDSEGRKFIGIAKSTTKLAFGSEGNERNIVG</sequence>
<feature type="region of interest" description="Disordered" evidence="1">
    <location>
        <begin position="38"/>
        <end position="68"/>
    </location>
</feature>
<proteinExistence type="predicted"/>
<gene>
    <name evidence="2" type="ORF">PLANPX_5155</name>
</gene>
<feature type="compositionally biased region" description="Low complexity" evidence="1">
    <location>
        <begin position="49"/>
        <end position="68"/>
    </location>
</feature>
<protein>
    <submittedName>
        <fullName evidence="2">Uncharacterized protein</fullName>
    </submittedName>
</protein>
<evidence type="ECO:0000313" key="3">
    <source>
        <dbReference type="Proteomes" id="UP000326837"/>
    </source>
</evidence>
<name>A0A5K7XLX9_9BACT</name>
<organism evidence="2 3">
    <name type="scientific">Lacipirellula parvula</name>
    <dbReference type="NCBI Taxonomy" id="2650471"/>
    <lineage>
        <taxon>Bacteria</taxon>
        <taxon>Pseudomonadati</taxon>
        <taxon>Planctomycetota</taxon>
        <taxon>Planctomycetia</taxon>
        <taxon>Pirellulales</taxon>
        <taxon>Lacipirellulaceae</taxon>
        <taxon>Lacipirellula</taxon>
    </lineage>
</organism>
<evidence type="ECO:0000313" key="2">
    <source>
        <dbReference type="EMBL" id="BBO35543.1"/>
    </source>
</evidence>
<dbReference type="AlphaFoldDB" id="A0A5K7XLX9"/>